<reference evidence="6" key="1">
    <citation type="submission" date="2021-02" db="EMBL/GenBank/DDBJ databases">
        <authorList>
            <person name="Nowell W R."/>
        </authorList>
    </citation>
    <scope>NUCLEOTIDE SEQUENCE</scope>
</reference>
<dbReference type="SMART" id="SM00321">
    <property type="entry name" value="WSC"/>
    <property type="match status" value="2"/>
</dbReference>
<keyword evidence="3" id="KW-1133">Transmembrane helix</keyword>
<feature type="region of interest" description="Disordered" evidence="2">
    <location>
        <begin position="799"/>
        <end position="851"/>
    </location>
</feature>
<proteinExistence type="predicted"/>
<feature type="region of interest" description="Disordered" evidence="2">
    <location>
        <begin position="867"/>
        <end position="909"/>
    </location>
</feature>
<feature type="compositionally biased region" description="Basic residues" evidence="2">
    <location>
        <begin position="882"/>
        <end position="892"/>
    </location>
</feature>
<feature type="signal peptide" evidence="4">
    <location>
        <begin position="1"/>
        <end position="19"/>
    </location>
</feature>
<dbReference type="PROSITE" id="PS51212">
    <property type="entry name" value="WSC"/>
    <property type="match status" value="2"/>
</dbReference>
<feature type="chain" id="PRO_5033019259" description="WSC domain-containing protein" evidence="4">
    <location>
        <begin position="20"/>
        <end position="1099"/>
    </location>
</feature>
<keyword evidence="1" id="KW-0677">Repeat</keyword>
<dbReference type="OrthoDB" id="10043391at2759"/>
<evidence type="ECO:0000256" key="3">
    <source>
        <dbReference type="SAM" id="Phobius"/>
    </source>
</evidence>
<feature type="compositionally biased region" description="Polar residues" evidence="2">
    <location>
        <begin position="837"/>
        <end position="846"/>
    </location>
</feature>
<organism evidence="6 7">
    <name type="scientific">Adineta ricciae</name>
    <name type="common">Rotifer</name>
    <dbReference type="NCBI Taxonomy" id="249248"/>
    <lineage>
        <taxon>Eukaryota</taxon>
        <taxon>Metazoa</taxon>
        <taxon>Spiralia</taxon>
        <taxon>Gnathifera</taxon>
        <taxon>Rotifera</taxon>
        <taxon>Eurotatoria</taxon>
        <taxon>Bdelloidea</taxon>
        <taxon>Adinetida</taxon>
        <taxon>Adinetidae</taxon>
        <taxon>Adineta</taxon>
    </lineage>
</organism>
<dbReference type="EMBL" id="CAJNOJ010000001">
    <property type="protein sequence ID" value="CAF0720155.1"/>
    <property type="molecule type" value="Genomic_DNA"/>
</dbReference>
<dbReference type="PANTHER" id="PTHR45964:SF9">
    <property type="entry name" value="SULFOTRANSFERASE"/>
    <property type="match status" value="1"/>
</dbReference>
<accession>A0A813MHF1</accession>
<comment type="caution">
    <text evidence="6">The sequence shown here is derived from an EMBL/GenBank/DDBJ whole genome shotgun (WGS) entry which is preliminary data.</text>
</comment>
<keyword evidence="4" id="KW-0732">Signal</keyword>
<evidence type="ECO:0000313" key="6">
    <source>
        <dbReference type="EMBL" id="CAF0720155.1"/>
    </source>
</evidence>
<gene>
    <name evidence="6" type="ORF">EDS130_LOCUS162</name>
</gene>
<dbReference type="AlphaFoldDB" id="A0A813MHF1"/>
<protein>
    <recommendedName>
        <fullName evidence="5">WSC domain-containing protein</fullName>
    </recommendedName>
</protein>
<dbReference type="PANTHER" id="PTHR45964">
    <property type="entry name" value="WSCD FAMILY MEMBER CG9164"/>
    <property type="match status" value="1"/>
</dbReference>
<dbReference type="InterPro" id="IPR002889">
    <property type="entry name" value="WSC_carb-bd"/>
</dbReference>
<keyword evidence="3" id="KW-0472">Membrane</keyword>
<dbReference type="Proteomes" id="UP000663852">
    <property type="component" value="Unassembled WGS sequence"/>
</dbReference>
<name>A0A813MHF1_ADIRI</name>
<feature type="compositionally biased region" description="Polar residues" evidence="2">
    <location>
        <begin position="754"/>
        <end position="778"/>
    </location>
</feature>
<evidence type="ECO:0000256" key="4">
    <source>
        <dbReference type="SAM" id="SignalP"/>
    </source>
</evidence>
<feature type="domain" description="WSC" evidence="5">
    <location>
        <begin position="126"/>
        <end position="214"/>
    </location>
</feature>
<evidence type="ECO:0000256" key="2">
    <source>
        <dbReference type="SAM" id="MobiDB-lite"/>
    </source>
</evidence>
<feature type="region of interest" description="Disordered" evidence="2">
    <location>
        <begin position="754"/>
        <end position="785"/>
    </location>
</feature>
<evidence type="ECO:0000313" key="7">
    <source>
        <dbReference type="Proteomes" id="UP000663852"/>
    </source>
</evidence>
<feature type="compositionally biased region" description="Polar residues" evidence="2">
    <location>
        <begin position="805"/>
        <end position="822"/>
    </location>
</feature>
<sequence>MHIAVIFFCLIVSITITNATNQYLGCFIDQIGKRDLTIFIDDYEQLTPRECIIRCQKRNYPYAALQYGSECRCGQHYGSYGQASEDECDHLCSTSEKCGGYRRNSVYRVNNSLNEYKTISTCQNNLVGYLGCFPTVSLQISMNAVDSLKECIHQCTGKYIYAGVANGNLCYCGNELIVPLTNSNQCNIQCNSSSDITRMDCCGGQDVSSVYHIPNYQSSLLKDQPETIIRAINDSTQTSHATVISTEFITSSPSYSSAAISSSTHLSSSAIYTTSSTLNNTYSSIYTSLMMSSVSSATLTSSGTILTTLLTTSHLNTNTASTVLAGTTSATSISSTSSFQSSTNHVTTIASSITSTPSISSSFHTVTSEHTGGTTMTTIFSTPSSSVSFGSSITSMKPTVTFTSTHTDSSSFSTISSLTNTLSSTSLISTVITTNSQYTSPTISSSSTQITTAVPERSSSGRSIVTALFSSTSTFASSSSTYVRAQTTMTSSFPPDITTQTTITTTTTTTTTASTTISLSFLISTILIVNASQTFDPYSNTTRESIRQNLIQVMNLAFLCYSNPSAVNCTQTKQRNKRQTCASGYNVNLVSNITEISTITPKKYQTNYTVLDSCNGNQSVAPVLVKSATDRLSRAQITNLLGYDYENEFIRSTTIATTNPVSDQKLWIIGAVLGPVAFTILLIFIFCYLHYKCRPRHTNQLLAKPIRTAPALTQSTTNPPVPSEALTELPAASVTDKSVHILTKHDPLVGASTSLQHLTPTDSNGSTNQIIQQATTTRIPMDEIRRQNDVERWRNKLRLQEQHHPSSTGHRNSVSSSTSPYQYDNRVYVHDHPVGNNIHSTRSVQSPEVEAGRTKLHRLLDEVLDKAEGEQVYNPDSEVERQKRRRQRRRVHSTSDDQKTRPLPSSVPQIPHIPVVAQVSERPDPSIVRLRYDPYEAGDRVYDLARSKPVDLIPKYGMEDQRHIQYSSRSNPPLFYDDSNLPDRAATATDAYAMPKRIARARLETDQEAMMRHNGGHLEQRQHRFDDDAVYIDTISKNRVHIRPAWVEPEVDENRYRRNDYRDEYIMAKRSVLNTKNIISSIHDELQHIVLPKSEDYHA</sequence>
<dbReference type="InterPro" id="IPR051589">
    <property type="entry name" value="Sialate-O-sulfotransferase"/>
</dbReference>
<keyword evidence="3" id="KW-0812">Transmembrane</keyword>
<evidence type="ECO:0000259" key="5">
    <source>
        <dbReference type="PROSITE" id="PS51212"/>
    </source>
</evidence>
<feature type="transmembrane region" description="Helical" evidence="3">
    <location>
        <begin position="666"/>
        <end position="689"/>
    </location>
</feature>
<evidence type="ECO:0000256" key="1">
    <source>
        <dbReference type="ARBA" id="ARBA00022737"/>
    </source>
</evidence>
<feature type="domain" description="WSC" evidence="5">
    <location>
        <begin position="20"/>
        <end position="110"/>
    </location>
</feature>
<dbReference type="Pfam" id="PF01822">
    <property type="entry name" value="WSC"/>
    <property type="match status" value="2"/>
</dbReference>